<dbReference type="InterPro" id="IPR020084">
    <property type="entry name" value="NUDIX_hydrolase_CS"/>
</dbReference>
<dbReference type="GO" id="GO:0004719">
    <property type="term" value="F:protein-L-isoaspartate (D-aspartate) O-methyltransferase activity"/>
    <property type="evidence" value="ECO:0007669"/>
    <property type="project" value="UniProtKB-EC"/>
</dbReference>
<dbReference type="Gene3D" id="3.40.50.150">
    <property type="entry name" value="Vaccinia Virus protein VP39"/>
    <property type="match status" value="2"/>
</dbReference>
<evidence type="ECO:0000256" key="14">
    <source>
        <dbReference type="SAM" id="MobiDB-lite"/>
    </source>
</evidence>
<dbReference type="PANTHER" id="PTHR11579:SF0">
    <property type="entry name" value="PROTEIN-L-ISOASPARTATE(D-ASPARTATE) O-METHYLTRANSFERASE"/>
    <property type="match status" value="1"/>
</dbReference>
<dbReference type="PROSITE" id="PS00893">
    <property type="entry name" value="NUDIX_BOX"/>
    <property type="match status" value="1"/>
</dbReference>
<gene>
    <name evidence="16" type="ORF">SAMN05421773_104316</name>
</gene>
<dbReference type="InterPro" id="IPR020476">
    <property type="entry name" value="Nudix_hydrolase"/>
</dbReference>
<evidence type="ECO:0000256" key="4">
    <source>
        <dbReference type="ARBA" id="ARBA00011890"/>
    </source>
</evidence>
<keyword evidence="6" id="KW-0963">Cytoplasm</keyword>
<feature type="domain" description="Nudix hydrolase" evidence="15">
    <location>
        <begin position="203"/>
        <end position="335"/>
    </location>
</feature>
<evidence type="ECO:0000256" key="2">
    <source>
        <dbReference type="ARBA" id="ARBA00005369"/>
    </source>
</evidence>
<keyword evidence="8 16" id="KW-0808">Transferase</keyword>
<dbReference type="OrthoDB" id="4035289at2"/>
<evidence type="ECO:0000256" key="13">
    <source>
        <dbReference type="ARBA" id="ARBA00031350"/>
    </source>
</evidence>
<dbReference type="Gene3D" id="3.90.79.10">
    <property type="entry name" value="Nucleoside Triphosphate Pyrophosphohydrolase"/>
    <property type="match status" value="1"/>
</dbReference>
<dbReference type="Pfam" id="PF01135">
    <property type="entry name" value="PCMT"/>
    <property type="match status" value="1"/>
</dbReference>
<keyword evidence="9" id="KW-0949">S-adenosyl-L-methionine</keyword>
<evidence type="ECO:0000256" key="5">
    <source>
        <dbReference type="ARBA" id="ARBA00013346"/>
    </source>
</evidence>
<name>A0A1I1KPP5_9ACTN</name>
<evidence type="ECO:0000256" key="11">
    <source>
        <dbReference type="ARBA" id="ARBA00030757"/>
    </source>
</evidence>
<dbReference type="GO" id="GO:0005737">
    <property type="term" value="C:cytoplasm"/>
    <property type="evidence" value="ECO:0007669"/>
    <property type="project" value="UniProtKB-SubCell"/>
</dbReference>
<dbReference type="EC" id="2.1.1.77" evidence="4"/>
<dbReference type="CDD" id="cd02440">
    <property type="entry name" value="AdoMet_MTases"/>
    <property type="match status" value="2"/>
</dbReference>
<comment type="subcellular location">
    <subcellularLocation>
        <location evidence="1">Cytoplasm</location>
    </subcellularLocation>
</comment>
<feature type="compositionally biased region" description="Basic and acidic residues" evidence="14">
    <location>
        <begin position="765"/>
        <end position="776"/>
    </location>
</feature>
<dbReference type="InterPro" id="IPR027573">
    <property type="entry name" value="Methyltran_FxLD"/>
</dbReference>
<accession>A0A1I1KPP5</accession>
<comment type="similarity">
    <text evidence="2">Belongs to the methyltransferase superfamily. L-isoaspartyl/D-aspartyl protein methyltransferase family.</text>
</comment>
<proteinExistence type="inferred from homology"/>
<dbReference type="Pfam" id="PF00293">
    <property type="entry name" value="NUDIX"/>
    <property type="match status" value="1"/>
</dbReference>
<dbReference type="Pfam" id="PF08241">
    <property type="entry name" value="Methyltransf_11"/>
    <property type="match status" value="1"/>
</dbReference>
<feature type="region of interest" description="Disordered" evidence="14">
    <location>
        <begin position="720"/>
        <end position="743"/>
    </location>
</feature>
<evidence type="ECO:0000256" key="10">
    <source>
        <dbReference type="ARBA" id="ARBA00022801"/>
    </source>
</evidence>
<dbReference type="PANTHER" id="PTHR11579">
    <property type="entry name" value="PROTEIN-L-ISOASPARTATE O-METHYLTRANSFERASE"/>
    <property type="match status" value="1"/>
</dbReference>
<evidence type="ECO:0000256" key="9">
    <source>
        <dbReference type="ARBA" id="ARBA00022691"/>
    </source>
</evidence>
<evidence type="ECO:0000256" key="7">
    <source>
        <dbReference type="ARBA" id="ARBA00022603"/>
    </source>
</evidence>
<comment type="similarity">
    <text evidence="3">Belongs to the Nudix hydrolase family.</text>
</comment>
<evidence type="ECO:0000256" key="1">
    <source>
        <dbReference type="ARBA" id="ARBA00004496"/>
    </source>
</evidence>
<keyword evidence="7 16" id="KW-0489">Methyltransferase</keyword>
<evidence type="ECO:0000256" key="8">
    <source>
        <dbReference type="ARBA" id="ARBA00022679"/>
    </source>
</evidence>
<dbReference type="GO" id="GO:0016787">
    <property type="term" value="F:hydrolase activity"/>
    <property type="evidence" value="ECO:0007669"/>
    <property type="project" value="UniProtKB-KW"/>
</dbReference>
<dbReference type="EMBL" id="FOLM01000004">
    <property type="protein sequence ID" value="SFC62739.1"/>
    <property type="molecule type" value="Genomic_DNA"/>
</dbReference>
<dbReference type="InterPro" id="IPR029063">
    <property type="entry name" value="SAM-dependent_MTases_sf"/>
</dbReference>
<dbReference type="CDD" id="cd04678">
    <property type="entry name" value="NUDIX_MTH2_Nudt15"/>
    <property type="match status" value="1"/>
</dbReference>
<dbReference type="AlphaFoldDB" id="A0A1I1KPP5"/>
<organism evidence="16 17">
    <name type="scientific">Streptomyces aidingensis</name>
    <dbReference type="NCBI Taxonomy" id="910347"/>
    <lineage>
        <taxon>Bacteria</taxon>
        <taxon>Bacillati</taxon>
        <taxon>Actinomycetota</taxon>
        <taxon>Actinomycetes</taxon>
        <taxon>Kitasatosporales</taxon>
        <taxon>Streptomycetaceae</taxon>
        <taxon>Streptomyces</taxon>
    </lineage>
</organism>
<evidence type="ECO:0000313" key="16">
    <source>
        <dbReference type="EMBL" id="SFC62739.1"/>
    </source>
</evidence>
<evidence type="ECO:0000259" key="15">
    <source>
        <dbReference type="PROSITE" id="PS51462"/>
    </source>
</evidence>
<keyword evidence="17" id="KW-1185">Reference proteome</keyword>
<dbReference type="GO" id="GO:0032259">
    <property type="term" value="P:methylation"/>
    <property type="evidence" value="ECO:0007669"/>
    <property type="project" value="UniProtKB-KW"/>
</dbReference>
<evidence type="ECO:0000256" key="3">
    <source>
        <dbReference type="ARBA" id="ARBA00005582"/>
    </source>
</evidence>
<dbReference type="RefSeq" id="WP_093838564.1">
    <property type="nucleotide sequence ID" value="NZ_FOLM01000004.1"/>
</dbReference>
<dbReference type="STRING" id="910347.SAMN05421773_104316"/>
<dbReference type="NCBIfam" id="TIGR04364">
    <property type="entry name" value="methyltran_FxLD"/>
    <property type="match status" value="1"/>
</dbReference>
<dbReference type="InterPro" id="IPR013216">
    <property type="entry name" value="Methyltransf_11"/>
</dbReference>
<evidence type="ECO:0000313" key="17">
    <source>
        <dbReference type="Proteomes" id="UP000199207"/>
    </source>
</evidence>
<dbReference type="InterPro" id="IPR000682">
    <property type="entry name" value="PCMT"/>
</dbReference>
<dbReference type="InterPro" id="IPR000086">
    <property type="entry name" value="NUDIX_hydrolase_dom"/>
</dbReference>
<keyword evidence="10" id="KW-0378">Hydrolase</keyword>
<evidence type="ECO:0000256" key="6">
    <source>
        <dbReference type="ARBA" id="ARBA00022490"/>
    </source>
</evidence>
<dbReference type="SUPFAM" id="SSF55811">
    <property type="entry name" value="Nudix"/>
    <property type="match status" value="1"/>
</dbReference>
<evidence type="ECO:0000256" key="12">
    <source>
        <dbReference type="ARBA" id="ARBA00031323"/>
    </source>
</evidence>
<dbReference type="SUPFAM" id="SSF53335">
    <property type="entry name" value="S-adenosyl-L-methionine-dependent methyltransferases"/>
    <property type="match status" value="2"/>
</dbReference>
<sequence>MGYRAQHEWDQHYRRGEGFRPLSEAEQQLLKEHLAPPEDCGGRALDVGCGTGELARYLVAVGYRVDAVDFAGAALAAARARGEAAGVRFLELDIERDDLGGLHEGGYDLVTMRLVYPFLTGRARVLRELGRRLRPGGALCVITPCAEGVPAHQRDIALDEEETTFLAAGWRQVMRLAADDLAVLILREPASDPVRAVEKDRPAPHALTGALAVVTDAHGRLLLGWSARGTWEMPGGKHAAGESFEAAAVRELAEEAGLVAETGDAKVLALVADDAHGIPRLTAVVRITAWSGTPAVREPELIHRWEWHDLADLPTLPGPLFTPAAHAINTVWPGLLPGLPPAHRYPHATSPAAVPGEPPAARRLRQRLADQLLEKEFIRSPAIGSALRVVPRHRFLPEAPLEKAYADDSVVTKRDDTGRPLSSVSAPWLQALMLHEAGLAPGHHALEIGSGGYNAALMAEITGPSGSVTTVDIDPYVTGRARRFLDEAGYHDVRVVLGDGEQGAPGHVPAGGFDAIIVTVEAPDIPPAWFDQLAEGGRLVLPLRVRGYSRSVTLEKHDGQLVSHAFHVCGFVPMQGAGRRRVTRRVLREGEITLSFEDGEPSDTSALEDALATERLEVPTGVTIASGVSFETLQLWLATTQPGFCTIGLDQDKDTGTISPPRYGGAAAVRDSTLAYLTYTPTGHDEDTGNKRFEFVVHAFGPHAPALAQALAERVRDWDRHHRHGPGPRLTVHPRASWTGEHTGPLTLKKHIVLAWDWPTTQATHTKDQKHTEPPKPADSAQRLTTGT</sequence>
<protein>
    <recommendedName>
        <fullName evidence="5">Protein-L-isoaspartate O-methyltransferase</fullName>
        <ecNumber evidence="4">2.1.1.77</ecNumber>
    </recommendedName>
    <alternativeName>
        <fullName evidence="13">L-isoaspartyl protein carboxyl methyltransferase</fullName>
    </alternativeName>
    <alternativeName>
        <fullName evidence="11">Protein L-isoaspartyl methyltransferase</fullName>
    </alternativeName>
    <alternativeName>
        <fullName evidence="12">Protein-beta-aspartate methyltransferase</fullName>
    </alternativeName>
</protein>
<dbReference type="PROSITE" id="PS51462">
    <property type="entry name" value="NUDIX"/>
    <property type="match status" value="1"/>
</dbReference>
<dbReference type="Proteomes" id="UP000199207">
    <property type="component" value="Unassembled WGS sequence"/>
</dbReference>
<dbReference type="PRINTS" id="PR00502">
    <property type="entry name" value="NUDIXFAMILY"/>
</dbReference>
<feature type="region of interest" description="Disordered" evidence="14">
    <location>
        <begin position="763"/>
        <end position="788"/>
    </location>
</feature>
<reference evidence="16 17" key="1">
    <citation type="submission" date="2016-10" db="EMBL/GenBank/DDBJ databases">
        <authorList>
            <person name="de Groot N.N."/>
        </authorList>
    </citation>
    <scope>NUCLEOTIDE SEQUENCE [LARGE SCALE GENOMIC DNA]</scope>
    <source>
        <strain evidence="16 17">CGMCC 4.5739</strain>
    </source>
</reference>
<dbReference type="InterPro" id="IPR015797">
    <property type="entry name" value="NUDIX_hydrolase-like_dom_sf"/>
</dbReference>